<reference evidence="2 3" key="1">
    <citation type="journal article" date="2016" name="Nat. Commun.">
        <title>Thousands of microbial genomes shed light on interconnected biogeochemical processes in an aquifer system.</title>
        <authorList>
            <person name="Anantharaman K."/>
            <person name="Brown C.T."/>
            <person name="Hug L.A."/>
            <person name="Sharon I."/>
            <person name="Castelle C.J."/>
            <person name="Probst A.J."/>
            <person name="Thomas B.C."/>
            <person name="Singh A."/>
            <person name="Wilkins M.J."/>
            <person name="Karaoz U."/>
            <person name="Brodie E.L."/>
            <person name="Williams K.H."/>
            <person name="Hubbard S.S."/>
            <person name="Banfield J.F."/>
        </authorList>
    </citation>
    <scope>NUCLEOTIDE SEQUENCE [LARGE SCALE GENOMIC DNA]</scope>
</reference>
<feature type="transmembrane region" description="Helical" evidence="1">
    <location>
        <begin position="30"/>
        <end position="57"/>
    </location>
</feature>
<evidence type="ECO:0000313" key="2">
    <source>
        <dbReference type="EMBL" id="OGM63971.1"/>
    </source>
</evidence>
<evidence type="ECO:0008006" key="4">
    <source>
        <dbReference type="Google" id="ProtNLM"/>
    </source>
</evidence>
<comment type="caution">
    <text evidence="2">The sequence shown here is derived from an EMBL/GenBank/DDBJ whole genome shotgun (WGS) entry which is preliminary data.</text>
</comment>
<sequence>METLIVSPLIAQIISNPALGDLGALTGPEFFGKLIPALVGLGFVIGAIVFVFILIYGAIQWISSGGDKMKMESARSKIASALVGVVILLGFFAILNLVSCFFGIGIGRINVGEFNITFSGVICP</sequence>
<evidence type="ECO:0000256" key="1">
    <source>
        <dbReference type="SAM" id="Phobius"/>
    </source>
</evidence>
<dbReference type="EMBL" id="MGHH01000014">
    <property type="protein sequence ID" value="OGM63971.1"/>
    <property type="molecule type" value="Genomic_DNA"/>
</dbReference>
<keyword evidence="1" id="KW-0812">Transmembrane</keyword>
<feature type="transmembrane region" description="Helical" evidence="1">
    <location>
        <begin position="78"/>
        <end position="104"/>
    </location>
</feature>
<protein>
    <recommendedName>
        <fullName evidence="4">DUF5671 domain-containing protein</fullName>
    </recommendedName>
</protein>
<accession>A0A1F8BIT8</accession>
<dbReference type="STRING" id="1802521.A2893_00485"/>
<gene>
    <name evidence="2" type="ORF">A2893_00485</name>
</gene>
<proteinExistence type="predicted"/>
<dbReference type="AlphaFoldDB" id="A0A1F8BIT8"/>
<keyword evidence="1" id="KW-1133">Transmembrane helix</keyword>
<organism evidence="2 3">
    <name type="scientific">Candidatus Woesebacteria bacterium RIFCSPLOWO2_01_FULL_39_25</name>
    <dbReference type="NCBI Taxonomy" id="1802521"/>
    <lineage>
        <taxon>Bacteria</taxon>
        <taxon>Candidatus Woeseibacteriota</taxon>
    </lineage>
</organism>
<keyword evidence="1" id="KW-0472">Membrane</keyword>
<name>A0A1F8BIT8_9BACT</name>
<dbReference type="Proteomes" id="UP000176725">
    <property type="component" value="Unassembled WGS sequence"/>
</dbReference>
<evidence type="ECO:0000313" key="3">
    <source>
        <dbReference type="Proteomes" id="UP000176725"/>
    </source>
</evidence>